<keyword evidence="3" id="KW-1185">Reference proteome</keyword>
<gene>
    <name evidence="2" type="ORF">EV420DRAFT_1645877</name>
</gene>
<name>A0AA39K2I7_ARMTA</name>
<proteinExistence type="predicted"/>
<accession>A0AA39K2I7</accession>
<evidence type="ECO:0000313" key="2">
    <source>
        <dbReference type="EMBL" id="KAK0451959.1"/>
    </source>
</evidence>
<evidence type="ECO:0000256" key="1">
    <source>
        <dbReference type="SAM" id="MobiDB-lite"/>
    </source>
</evidence>
<reference evidence="2" key="1">
    <citation type="submission" date="2023-06" db="EMBL/GenBank/DDBJ databases">
        <authorList>
            <consortium name="Lawrence Berkeley National Laboratory"/>
            <person name="Ahrendt S."/>
            <person name="Sahu N."/>
            <person name="Indic B."/>
            <person name="Wong-Bajracharya J."/>
            <person name="Merenyi Z."/>
            <person name="Ke H.-M."/>
            <person name="Monk M."/>
            <person name="Kocsube S."/>
            <person name="Drula E."/>
            <person name="Lipzen A."/>
            <person name="Balint B."/>
            <person name="Henrissat B."/>
            <person name="Andreopoulos B."/>
            <person name="Martin F.M."/>
            <person name="Harder C.B."/>
            <person name="Rigling D."/>
            <person name="Ford K.L."/>
            <person name="Foster G.D."/>
            <person name="Pangilinan J."/>
            <person name="Papanicolaou A."/>
            <person name="Barry K."/>
            <person name="LaButti K."/>
            <person name="Viragh M."/>
            <person name="Koriabine M."/>
            <person name="Yan M."/>
            <person name="Riley R."/>
            <person name="Champramary S."/>
            <person name="Plett K.L."/>
            <person name="Tsai I.J."/>
            <person name="Slot J."/>
            <person name="Sipos G."/>
            <person name="Plett J."/>
            <person name="Nagy L.G."/>
            <person name="Grigoriev I.V."/>
        </authorList>
    </citation>
    <scope>NUCLEOTIDE SEQUENCE</scope>
    <source>
        <strain evidence="2">CCBAS 213</strain>
    </source>
</reference>
<comment type="caution">
    <text evidence="2">The sequence shown here is derived from an EMBL/GenBank/DDBJ whole genome shotgun (WGS) entry which is preliminary data.</text>
</comment>
<dbReference type="RefSeq" id="XP_060327793.1">
    <property type="nucleotide sequence ID" value="XM_060477834.1"/>
</dbReference>
<dbReference type="GeneID" id="85361382"/>
<evidence type="ECO:0000313" key="3">
    <source>
        <dbReference type="Proteomes" id="UP001175211"/>
    </source>
</evidence>
<dbReference type="AlphaFoldDB" id="A0AA39K2I7"/>
<organism evidence="2 3">
    <name type="scientific">Armillaria tabescens</name>
    <name type="common">Ringless honey mushroom</name>
    <name type="synonym">Agaricus tabescens</name>
    <dbReference type="NCBI Taxonomy" id="1929756"/>
    <lineage>
        <taxon>Eukaryota</taxon>
        <taxon>Fungi</taxon>
        <taxon>Dikarya</taxon>
        <taxon>Basidiomycota</taxon>
        <taxon>Agaricomycotina</taxon>
        <taxon>Agaricomycetes</taxon>
        <taxon>Agaricomycetidae</taxon>
        <taxon>Agaricales</taxon>
        <taxon>Marasmiineae</taxon>
        <taxon>Physalacriaceae</taxon>
        <taxon>Desarmillaria</taxon>
    </lineage>
</organism>
<feature type="region of interest" description="Disordered" evidence="1">
    <location>
        <begin position="15"/>
        <end position="54"/>
    </location>
</feature>
<protein>
    <submittedName>
        <fullName evidence="2">Uncharacterized protein</fullName>
    </submittedName>
</protein>
<dbReference type="Proteomes" id="UP001175211">
    <property type="component" value="Unassembled WGS sequence"/>
</dbReference>
<dbReference type="EMBL" id="JAUEPS010000032">
    <property type="protein sequence ID" value="KAK0451959.1"/>
    <property type="molecule type" value="Genomic_DNA"/>
</dbReference>
<feature type="compositionally biased region" description="Low complexity" evidence="1">
    <location>
        <begin position="15"/>
        <end position="27"/>
    </location>
</feature>
<sequence length="214" mass="24243">MQGFHEWSTIVYNDVSDQSSQSDSSSDNSDHLDMPIPPFSNPSTAPHEQNCMSSTPDVAQQVLSVLDHMRNIGITLAEFLNALSWGNDACITDPRIQGQQTQLMKRAKGGRIALAKFMQETWPMVLNNEMERLAVYFISSSKEEDDVLEKSLTSLDFPTIIKKIREEAVPNLWVTLHSLAYTPTQDHRNCKKDPDTIGRSHDNFHDVLYMLSQM</sequence>
<feature type="compositionally biased region" description="Polar residues" evidence="1">
    <location>
        <begin position="41"/>
        <end position="54"/>
    </location>
</feature>